<name>A0A9W8NIW1_9PEZI</name>
<protein>
    <recommendedName>
        <fullName evidence="3">NmrA-like domain-containing protein</fullName>
    </recommendedName>
</protein>
<dbReference type="SUPFAM" id="SSF51735">
    <property type="entry name" value="NAD(P)-binding Rossmann-fold domains"/>
    <property type="match status" value="1"/>
</dbReference>
<gene>
    <name evidence="4" type="ORF">NPX13_g3074</name>
</gene>
<evidence type="ECO:0000313" key="5">
    <source>
        <dbReference type="Proteomes" id="UP001148614"/>
    </source>
</evidence>
<dbReference type="PANTHER" id="PTHR42748">
    <property type="entry name" value="NITROGEN METABOLITE REPRESSION PROTEIN NMRA FAMILY MEMBER"/>
    <property type="match status" value="1"/>
</dbReference>
<accession>A0A9W8NIW1</accession>
<keyword evidence="2" id="KW-0521">NADP</keyword>
<dbReference type="AlphaFoldDB" id="A0A9W8NIW1"/>
<dbReference type="OrthoDB" id="300709at2759"/>
<dbReference type="Proteomes" id="UP001148614">
    <property type="component" value="Unassembled WGS sequence"/>
</dbReference>
<dbReference type="InterPro" id="IPR008030">
    <property type="entry name" value="NmrA-like"/>
</dbReference>
<dbReference type="Gene3D" id="3.40.50.720">
    <property type="entry name" value="NAD(P)-binding Rossmann-like Domain"/>
    <property type="match status" value="1"/>
</dbReference>
<dbReference type="EMBL" id="JANPWZ010000359">
    <property type="protein sequence ID" value="KAJ3577491.1"/>
    <property type="molecule type" value="Genomic_DNA"/>
</dbReference>
<dbReference type="GO" id="GO:0005634">
    <property type="term" value="C:nucleus"/>
    <property type="evidence" value="ECO:0007669"/>
    <property type="project" value="TreeGrafter"/>
</dbReference>
<dbReference type="InterPro" id="IPR051164">
    <property type="entry name" value="NmrA-like_oxidored"/>
</dbReference>
<keyword evidence="5" id="KW-1185">Reference proteome</keyword>
<organism evidence="4 5">
    <name type="scientific">Xylaria arbuscula</name>
    <dbReference type="NCBI Taxonomy" id="114810"/>
    <lineage>
        <taxon>Eukaryota</taxon>
        <taxon>Fungi</taxon>
        <taxon>Dikarya</taxon>
        <taxon>Ascomycota</taxon>
        <taxon>Pezizomycotina</taxon>
        <taxon>Sordariomycetes</taxon>
        <taxon>Xylariomycetidae</taxon>
        <taxon>Xylariales</taxon>
        <taxon>Xylariaceae</taxon>
        <taxon>Xylaria</taxon>
    </lineage>
</organism>
<comment type="caution">
    <text evidence="4">The sequence shown here is derived from an EMBL/GenBank/DDBJ whole genome shotgun (WGS) entry which is preliminary data.</text>
</comment>
<dbReference type="InterPro" id="IPR036291">
    <property type="entry name" value="NAD(P)-bd_dom_sf"/>
</dbReference>
<dbReference type="Gene3D" id="3.90.25.10">
    <property type="entry name" value="UDP-galactose 4-epimerase, domain 1"/>
    <property type="match status" value="1"/>
</dbReference>
<evidence type="ECO:0000313" key="4">
    <source>
        <dbReference type="EMBL" id="KAJ3577491.1"/>
    </source>
</evidence>
<reference evidence="4" key="1">
    <citation type="submission" date="2022-07" db="EMBL/GenBank/DDBJ databases">
        <title>Genome Sequence of Xylaria arbuscula.</title>
        <authorList>
            <person name="Buettner E."/>
        </authorList>
    </citation>
    <scope>NUCLEOTIDE SEQUENCE</scope>
    <source>
        <strain evidence="4">VT107</strain>
    </source>
</reference>
<evidence type="ECO:0000256" key="2">
    <source>
        <dbReference type="ARBA" id="ARBA00022857"/>
    </source>
</evidence>
<comment type="similarity">
    <text evidence="1">Belongs to the NmrA-type oxidoreductase family.</text>
</comment>
<sequence>MASHHKKTIAVIGATGNQGRSIANTFSALPGWHVRAITRRASSDKAKELAKMGCDIVEADLTDLQSLSRAFEGVHAIFLNTDFWATYRASALAGDDPEKISKLAFDTEVQHGKNAVLAAKNVPTLERFVYSALGPMNRGSGGKYPASYHWETKAAIVDYIEKEQPELAKKTSFIYIGAYATNAFLTPKPDTNSGEYKAMIPCGAKTRFPIIDETKSPGPFVRALIEDEAAGTKLLAYDSCLTMEEAIEAWSRVTGKPAKLITLSIDEMSSLTGVPHEVLWAPAYIEEFGYMAGLDGFIEPAQLQRKVATPSYEEWLKTRELDQLLSVEFVI</sequence>
<dbReference type="VEuPathDB" id="FungiDB:F4678DRAFT_327764"/>
<dbReference type="PANTHER" id="PTHR42748:SF29">
    <property type="entry name" value="NMRA-LIKE DOMAIN-CONTAINING PROTEIN"/>
    <property type="match status" value="1"/>
</dbReference>
<proteinExistence type="inferred from homology"/>
<evidence type="ECO:0000259" key="3">
    <source>
        <dbReference type="Pfam" id="PF05368"/>
    </source>
</evidence>
<feature type="domain" description="NmrA-like" evidence="3">
    <location>
        <begin position="6"/>
        <end position="277"/>
    </location>
</feature>
<evidence type="ECO:0000256" key="1">
    <source>
        <dbReference type="ARBA" id="ARBA00006328"/>
    </source>
</evidence>
<dbReference type="Pfam" id="PF05368">
    <property type="entry name" value="NmrA"/>
    <property type="match status" value="1"/>
</dbReference>